<dbReference type="Proteomes" id="UP001058974">
    <property type="component" value="Chromosome 7"/>
</dbReference>
<keyword evidence="2" id="KW-1185">Reference proteome</keyword>
<gene>
    <name evidence="1" type="ORF">KIW84_072386</name>
</gene>
<proteinExistence type="predicted"/>
<organism evidence="1 2">
    <name type="scientific">Pisum sativum</name>
    <name type="common">Garden pea</name>
    <name type="synonym">Lathyrus oleraceus</name>
    <dbReference type="NCBI Taxonomy" id="3888"/>
    <lineage>
        <taxon>Eukaryota</taxon>
        <taxon>Viridiplantae</taxon>
        <taxon>Streptophyta</taxon>
        <taxon>Embryophyta</taxon>
        <taxon>Tracheophyta</taxon>
        <taxon>Spermatophyta</taxon>
        <taxon>Magnoliopsida</taxon>
        <taxon>eudicotyledons</taxon>
        <taxon>Gunneridae</taxon>
        <taxon>Pentapetalae</taxon>
        <taxon>rosids</taxon>
        <taxon>fabids</taxon>
        <taxon>Fabales</taxon>
        <taxon>Fabaceae</taxon>
        <taxon>Papilionoideae</taxon>
        <taxon>50 kb inversion clade</taxon>
        <taxon>NPAAA clade</taxon>
        <taxon>Hologalegina</taxon>
        <taxon>IRL clade</taxon>
        <taxon>Fabeae</taxon>
        <taxon>Lathyrus</taxon>
    </lineage>
</organism>
<name>A0A9D4VMW1_PEA</name>
<dbReference type="EMBL" id="JAMSHJ010000007">
    <property type="protein sequence ID" value="KAI5385759.1"/>
    <property type="molecule type" value="Genomic_DNA"/>
</dbReference>
<comment type="caution">
    <text evidence="1">The sequence shown here is derived from an EMBL/GenBank/DDBJ whole genome shotgun (WGS) entry which is preliminary data.</text>
</comment>
<reference evidence="1 2" key="1">
    <citation type="journal article" date="2022" name="Nat. Genet.">
        <title>Improved pea reference genome and pan-genome highlight genomic features and evolutionary characteristics.</title>
        <authorList>
            <person name="Yang T."/>
            <person name="Liu R."/>
            <person name="Luo Y."/>
            <person name="Hu S."/>
            <person name="Wang D."/>
            <person name="Wang C."/>
            <person name="Pandey M.K."/>
            <person name="Ge S."/>
            <person name="Xu Q."/>
            <person name="Li N."/>
            <person name="Li G."/>
            <person name="Huang Y."/>
            <person name="Saxena R.K."/>
            <person name="Ji Y."/>
            <person name="Li M."/>
            <person name="Yan X."/>
            <person name="He Y."/>
            <person name="Liu Y."/>
            <person name="Wang X."/>
            <person name="Xiang C."/>
            <person name="Varshney R.K."/>
            <person name="Ding H."/>
            <person name="Gao S."/>
            <person name="Zong X."/>
        </authorList>
    </citation>
    <scope>NUCLEOTIDE SEQUENCE [LARGE SCALE GENOMIC DNA]</scope>
    <source>
        <strain evidence="1 2">cv. Zhongwan 6</strain>
    </source>
</reference>
<accession>A0A9D4VMW1</accession>
<protein>
    <submittedName>
        <fullName evidence="1">Uncharacterized protein</fullName>
    </submittedName>
</protein>
<dbReference type="Gramene" id="Psat07G0238600-T1">
    <property type="protein sequence ID" value="KAI5385759.1"/>
    <property type="gene ID" value="KIW84_072386"/>
</dbReference>
<evidence type="ECO:0000313" key="1">
    <source>
        <dbReference type="EMBL" id="KAI5385759.1"/>
    </source>
</evidence>
<sequence length="132" mass="14636">MMVHNSNGDQNPVQAAAMQIASSNDMCNISKVLFTSLLSIIGGELPEQKEARRKHKDGSLGVPDQASLVILFYMVLIQAEIKQSHVINNKEKKNIHNSWYSGKSKSDGVVAAEGENPDLQTLFRRFWKVVAP</sequence>
<evidence type="ECO:0000313" key="2">
    <source>
        <dbReference type="Proteomes" id="UP001058974"/>
    </source>
</evidence>
<dbReference type="AlphaFoldDB" id="A0A9D4VMW1"/>